<evidence type="ECO:0000256" key="5">
    <source>
        <dbReference type="ARBA" id="ARBA00022530"/>
    </source>
</evidence>
<accession>A0A553R5K7</accession>
<dbReference type="SUPFAM" id="SSF56436">
    <property type="entry name" value="C-type lectin-like"/>
    <property type="match status" value="1"/>
</dbReference>
<dbReference type="InterPro" id="IPR001304">
    <property type="entry name" value="C-type_lectin-like"/>
</dbReference>
<evidence type="ECO:0000256" key="15">
    <source>
        <dbReference type="ARBA" id="ARBA00058451"/>
    </source>
</evidence>
<dbReference type="STRING" id="623744.A0A553R5K7"/>
<evidence type="ECO:0000256" key="11">
    <source>
        <dbReference type="ARBA" id="ARBA00022869"/>
    </source>
</evidence>
<evidence type="ECO:0000313" key="23">
    <source>
        <dbReference type="EMBL" id="TRY97444.1"/>
    </source>
</evidence>
<evidence type="ECO:0000313" key="24">
    <source>
        <dbReference type="Proteomes" id="UP000316079"/>
    </source>
</evidence>
<dbReference type="GO" id="GO:0016020">
    <property type="term" value="C:membrane"/>
    <property type="evidence" value="ECO:0007669"/>
    <property type="project" value="InterPro"/>
</dbReference>
<dbReference type="PANTHER" id="PTHR45739">
    <property type="entry name" value="MATRIX PROTEIN, PUTATIVE-RELATED"/>
    <property type="match status" value="1"/>
</dbReference>
<evidence type="ECO:0000256" key="9">
    <source>
        <dbReference type="ARBA" id="ARBA00022737"/>
    </source>
</evidence>
<comment type="caution">
    <text evidence="23">The sequence shown here is derived from an EMBL/GenBank/DDBJ whole genome shotgun (WGS) entry which is preliminary data.</text>
</comment>
<comment type="subcellular location">
    <subcellularLocation>
        <location evidence="1">Secreted</location>
        <location evidence="1">Extracellular space</location>
        <location evidence="1">Extracellular matrix</location>
        <location evidence="1">Basement membrane</location>
    </subcellularLocation>
</comment>
<evidence type="ECO:0000256" key="1">
    <source>
        <dbReference type="ARBA" id="ARBA00004302"/>
    </source>
</evidence>
<evidence type="ECO:0000256" key="10">
    <source>
        <dbReference type="ARBA" id="ARBA00022837"/>
    </source>
</evidence>
<proteinExistence type="inferred from homology"/>
<sequence length="2028" mass="227835">MTVKRLIHLIWICVSLVQEIRGSLVKTNLGLKVKRGQSVFLQEEDLQFHIPRNQDACKLEVVMNEPITQRVGSLTPQVFDCHFLADEVKYTHDGCPLLKQDTVSETYSEVFSLQVQILEPDCNLIHFGTQRLLVPQFYGLSNILDRNIVSFHYEHRHNLECNVRVTSFETFLPVHGRLVSGEPEELEGPRGDEPDSFIPLRRQLENKARAECWSEECLKGLTLLQITRVPCQEFLNMGIRYQHTDPPSPDIDYISISLELTDTRSQSIVQSEQAWIPVTIKGAMPNQPPRPAFMSMFILEVDQFILTPLSISTLDAEDDETPKNRLIFNITKPPQEGFLTHLTDHTRAVSSFTWNNLNDMMIAFQPPNASHTHRRNYEMEFEVHDFYFEKSQPMLVHVSIRTADTNAPRVSWNMGLSLLEGQSRPITWDQLQIVDNDNINAVKIITLDGLQHGRLTVRGGKSFMFTVNDIKSGVVRYHHDDTDTIKDYIIFRVTDGLHQTRHKFPINILPKDDSPPFLISNMVLELPEGQTALLRGSILQACDLDSSDDYIMFNITRSPRVGEIMKMPGAGVAGYPVTRFLQKDLFQSIIYYRHSGSEVFDDSFEVVLSDFHDPPNLSEPQVIMIQIQPVPDQPPQESPGATRHLVVKETDVIYLTKQQLHFLDLESPDSELTYTVTTPPFYTSTYGSDAGRLFLVDSIPKFKKDPNTPMLRLFTQHAVNYMKVAYMPPILDIGVLPQQIQFVLSVTNQQGSTTTGICFNVTLLPVDNLAPEESLHVELKTGPLHGTVLLDGKPIKPGQSFAVGDLKSLKVRYRHDSSETEHDEVKFIATDGINCADFVLHIKVTLVNDEVPVLMPGLRPVLSCGEGQEVLISQEYICATDLDSEDASLMFLIARQPYHGVVQRQGIIVDRFIQSDITAGFISYRHTGQEIGLQPRHDVITLVISDGESGLTSSLPLASSLPVYDLNITVYPFNNQPPTVTIGEVFVVDEGGSSSISEIHIRVEDLDSAPEDLQILLVSPPEFGYIENILPSPGFEKSNMGISINSFSYRDVLDGYINYVQSKHQRLEPTADQLLLQVSDGKYQSSSLPFYIIIRPTNDEIPNFMARNITVQEAGVMELDSSVINAVDLDVPQERLRFTVVQGPLHGAIMSLAERSDVVKWSPVQQFTMDQLLTGITLRYVHDDSESDHDEFVLQLSDGKHKLQKLIQVKVLPVNDQPPIIIRNSGISLKAGESRLISGAVLSAQDKDTPSSQLLYVFEAVPTHGVLQIKVGSGWATLSSGVNCSQDVLDLNLLRYLHTGRDGAAVEDFFVFHLFDGKNLSPAQHFHISLRGLQKGEIALFLNPVHVSRGERVFLSTDVLLALDGSDKPEDLHFFVMTPPLYGRLELITNLPQLKIQSFTQMDVAANRLAYIHNLTATSRSDCMKFMVSNGFSTRNGTLEIIVNLTDQHLPSLLHNRGLRVPQGSRITLTPLVLFLSDLDSPTSILIFRLFQTPRHGTLLLKGRPLSPGGQFSQKNIEDLDVAYQHAGGPSEIDGFTFTASDSGERGFMLDGRLQTEPVFFSIQIEALEISAPQIVLLDTLWKVELLKDGRFGIFMSSREIRAQDSNSADADLTFHILRAPHFGYLENYTTALSDSLEFAVSDLLGNTGPSHRMEFSWAEVQFSSSEFIVCEAQGSVSLTIQRKGNLLESSYVTVKMKELTASAWTDFIPASSLIQFDPGLVSREWKVTIVQDSLEEAEEQFEVHLVSPVAAVLKISKATVIIKNGQCGQGEPAQAPPNGSVVIEALAEAQRYRGDGDQELQTPAASKRRLRVTGNGRVVKPSAIIRHGPDIIYKYDGIMSMRLEEEESSLESPRSLPKPQRAQKRQQELFSETSGRLLRCDGGSWKPWSPSEENVKAQKCPAGWTYHNHSCYTLNWEQKASWNAAARACRESFNASLTSVGSKSDLNWLWDFSQRKPFWIGLNEGESRGRWEWMDGQPITFTNWRRSPPKPLRTGRRRCVLVWKKSRWQTRDCKKGKAHPYVCYIQI</sequence>
<feature type="repeat" description="CSPG" evidence="19">
    <location>
        <begin position="1450"/>
        <end position="1541"/>
    </location>
</feature>
<dbReference type="Gene3D" id="3.10.100.10">
    <property type="entry name" value="Mannose-Binding Protein A, subunit A"/>
    <property type="match status" value="1"/>
</dbReference>
<gene>
    <name evidence="23" type="ORF">DNTS_033831</name>
</gene>
<feature type="repeat" description="CSPG" evidence="19">
    <location>
        <begin position="407"/>
        <end position="494"/>
    </location>
</feature>
<evidence type="ECO:0000256" key="7">
    <source>
        <dbReference type="ARBA" id="ARBA00022729"/>
    </source>
</evidence>
<dbReference type="InterPro" id="IPR045658">
    <property type="entry name" value="FRAS1-rel_N"/>
</dbReference>
<dbReference type="InterPro" id="IPR016186">
    <property type="entry name" value="C-type_lectin-like/link_sf"/>
</dbReference>
<keyword evidence="9" id="KW-0677">Repeat</keyword>
<evidence type="ECO:0000256" key="13">
    <source>
        <dbReference type="ARBA" id="ARBA00023157"/>
    </source>
</evidence>
<keyword evidence="11" id="KW-0084">Basement membrane</keyword>
<evidence type="ECO:0000256" key="16">
    <source>
        <dbReference type="ARBA" id="ARBA00065340"/>
    </source>
</evidence>
<dbReference type="InterPro" id="IPR038081">
    <property type="entry name" value="CalX-like_sf"/>
</dbReference>
<keyword evidence="3" id="KW-0217">Developmental protein</keyword>
<keyword evidence="14" id="KW-0325">Glycoprotein</keyword>
<feature type="chain" id="PRO_5022164938" description="FRAS1-related extracellular matrix protein 1" evidence="21">
    <location>
        <begin position="23"/>
        <end position="2028"/>
    </location>
</feature>
<keyword evidence="12" id="KW-0130">Cell adhesion</keyword>
<keyword evidence="5" id="KW-0272">Extracellular matrix</keyword>
<dbReference type="GO" id="GO:0007155">
    <property type="term" value="P:cell adhesion"/>
    <property type="evidence" value="ECO:0007669"/>
    <property type="project" value="UniProtKB-KW"/>
</dbReference>
<evidence type="ECO:0000256" key="4">
    <source>
        <dbReference type="ARBA" id="ARBA00022525"/>
    </source>
</evidence>
<comment type="subunit">
    <text evidence="16">Interacts with FREM2.</text>
</comment>
<evidence type="ECO:0000256" key="3">
    <source>
        <dbReference type="ARBA" id="ARBA00022473"/>
    </source>
</evidence>
<keyword evidence="4" id="KW-0964">Secreted</keyword>
<feature type="repeat" description="CSPG" evidence="19">
    <location>
        <begin position="1336"/>
        <end position="1429"/>
    </location>
</feature>
<dbReference type="PROSITE" id="PS50041">
    <property type="entry name" value="C_TYPE_LECTIN_2"/>
    <property type="match status" value="1"/>
</dbReference>
<dbReference type="GO" id="GO:0005604">
    <property type="term" value="C:basement membrane"/>
    <property type="evidence" value="ECO:0007669"/>
    <property type="project" value="UniProtKB-SubCell"/>
</dbReference>
<feature type="domain" description="C-type lectin" evidence="22">
    <location>
        <begin position="1908"/>
        <end position="2016"/>
    </location>
</feature>
<keyword evidence="7 21" id="KW-0732">Signal</keyword>
<evidence type="ECO:0000256" key="21">
    <source>
        <dbReference type="SAM" id="SignalP"/>
    </source>
</evidence>
<evidence type="ECO:0000256" key="19">
    <source>
        <dbReference type="PROSITE-ProRule" id="PRU01201"/>
    </source>
</evidence>
<comment type="function">
    <text evidence="15">Extracellular matrix protein that plays a role in epidermal differentiation and is required for epidermal adhesion during embryonic development.</text>
</comment>
<dbReference type="GO" id="GO:0046872">
    <property type="term" value="F:metal ion binding"/>
    <property type="evidence" value="ECO:0007669"/>
    <property type="project" value="UniProtKB-KW"/>
</dbReference>
<organism evidence="23 24">
    <name type="scientific">Danionella cerebrum</name>
    <dbReference type="NCBI Taxonomy" id="2873325"/>
    <lineage>
        <taxon>Eukaryota</taxon>
        <taxon>Metazoa</taxon>
        <taxon>Chordata</taxon>
        <taxon>Craniata</taxon>
        <taxon>Vertebrata</taxon>
        <taxon>Euteleostomi</taxon>
        <taxon>Actinopterygii</taxon>
        <taxon>Neopterygii</taxon>
        <taxon>Teleostei</taxon>
        <taxon>Ostariophysi</taxon>
        <taxon>Cypriniformes</taxon>
        <taxon>Danionidae</taxon>
        <taxon>Danioninae</taxon>
        <taxon>Danionella</taxon>
    </lineage>
</organism>
<dbReference type="InterPro" id="IPR016187">
    <property type="entry name" value="CTDL_fold"/>
</dbReference>
<dbReference type="GO" id="GO:0030246">
    <property type="term" value="F:carbohydrate binding"/>
    <property type="evidence" value="ECO:0007669"/>
    <property type="project" value="UniProtKB-KW"/>
</dbReference>
<feature type="repeat" description="CSPG" evidence="19">
    <location>
        <begin position="288"/>
        <end position="384"/>
    </location>
</feature>
<comment type="similarity">
    <text evidence="2">Belongs to the FRAS1 family.</text>
</comment>
<feature type="signal peptide" evidence="21">
    <location>
        <begin position="1"/>
        <end position="22"/>
    </location>
</feature>
<name>A0A553R5K7_9TELE</name>
<dbReference type="SUPFAM" id="SSF141072">
    <property type="entry name" value="CalX-like"/>
    <property type="match status" value="1"/>
</dbReference>
<evidence type="ECO:0000256" key="18">
    <source>
        <dbReference type="ARBA" id="ARBA00081243"/>
    </source>
</evidence>
<dbReference type="GO" id="GO:0009653">
    <property type="term" value="P:anatomical structure morphogenesis"/>
    <property type="evidence" value="ECO:0007669"/>
    <property type="project" value="TreeGrafter"/>
</dbReference>
<dbReference type="PROSITE" id="PS51854">
    <property type="entry name" value="CSPG"/>
    <property type="match status" value="10"/>
</dbReference>
<evidence type="ECO:0000256" key="6">
    <source>
        <dbReference type="ARBA" id="ARBA00022723"/>
    </source>
</evidence>
<evidence type="ECO:0000256" key="2">
    <source>
        <dbReference type="ARBA" id="ARBA00005529"/>
    </source>
</evidence>
<feature type="repeat" description="CSPG" evidence="19">
    <location>
        <begin position="851"/>
        <end position="945"/>
    </location>
</feature>
<dbReference type="SMART" id="SM00034">
    <property type="entry name" value="CLECT"/>
    <property type="match status" value="1"/>
</dbReference>
<dbReference type="InterPro" id="IPR003644">
    <property type="entry name" value="Calx_beta"/>
</dbReference>
<dbReference type="SMART" id="SM00237">
    <property type="entry name" value="Calx_beta"/>
    <property type="match status" value="1"/>
</dbReference>
<protein>
    <recommendedName>
        <fullName evidence="17">FRAS1-related extracellular matrix protein 1</fullName>
    </recommendedName>
    <alternativeName>
        <fullName evidence="18">Protein QBRICK</fullName>
    </alternativeName>
</protein>
<dbReference type="InterPro" id="IPR039005">
    <property type="entry name" value="CSPG_rpt"/>
</dbReference>
<keyword evidence="10" id="KW-0106">Calcium</keyword>
<dbReference type="PANTHER" id="PTHR45739:SF7">
    <property type="entry name" value="FRAS1-RELATED EXTRACELLULAR MATRIX PROTEIN 1"/>
    <property type="match status" value="1"/>
</dbReference>
<dbReference type="OrthoDB" id="430044at2759"/>
<feature type="repeat" description="CSPG" evidence="19">
    <location>
        <begin position="1100"/>
        <end position="1197"/>
    </location>
</feature>
<dbReference type="Pfam" id="PF19309">
    <property type="entry name" value="Frem_N"/>
    <property type="match status" value="1"/>
</dbReference>
<feature type="region of interest" description="Disordered" evidence="20">
    <location>
        <begin position="1845"/>
        <end position="1870"/>
    </location>
</feature>
<dbReference type="FunFam" id="3.10.100.10:FF:000081">
    <property type="entry name" value="FRAS1 related extracellular matrix 1"/>
    <property type="match status" value="1"/>
</dbReference>
<feature type="repeat" description="CSPG" evidence="19">
    <location>
        <begin position="515"/>
        <end position="609"/>
    </location>
</feature>
<keyword evidence="13" id="KW-1015">Disulfide bond</keyword>
<keyword evidence="24" id="KW-1185">Reference proteome</keyword>
<dbReference type="Gene3D" id="2.60.40.2030">
    <property type="match status" value="1"/>
</dbReference>
<dbReference type="Pfam" id="PF00059">
    <property type="entry name" value="Lectin_C"/>
    <property type="match status" value="1"/>
</dbReference>
<feature type="repeat" description="CSPG" evidence="19">
    <location>
        <begin position="1218"/>
        <end position="1315"/>
    </location>
</feature>
<evidence type="ECO:0000256" key="8">
    <source>
        <dbReference type="ARBA" id="ARBA00022734"/>
    </source>
</evidence>
<feature type="repeat" description="CSPG" evidence="19">
    <location>
        <begin position="977"/>
        <end position="1079"/>
    </location>
</feature>
<dbReference type="Pfam" id="PF03160">
    <property type="entry name" value="Calx-beta"/>
    <property type="match status" value="1"/>
</dbReference>
<evidence type="ECO:0000259" key="22">
    <source>
        <dbReference type="PROSITE" id="PS50041"/>
    </source>
</evidence>
<evidence type="ECO:0000256" key="12">
    <source>
        <dbReference type="ARBA" id="ARBA00022889"/>
    </source>
</evidence>
<dbReference type="Pfam" id="PF16184">
    <property type="entry name" value="Cadherin_3"/>
    <property type="match status" value="10"/>
</dbReference>
<evidence type="ECO:0000256" key="20">
    <source>
        <dbReference type="SAM" id="MobiDB-lite"/>
    </source>
</evidence>
<dbReference type="EMBL" id="SRMA01025226">
    <property type="protein sequence ID" value="TRY97444.1"/>
    <property type="molecule type" value="Genomic_DNA"/>
</dbReference>
<dbReference type="Proteomes" id="UP000316079">
    <property type="component" value="Unassembled WGS sequence"/>
</dbReference>
<reference evidence="23 24" key="1">
    <citation type="journal article" date="2019" name="Sci. Data">
        <title>Hybrid genome assembly and annotation of Danionella translucida.</title>
        <authorList>
            <person name="Kadobianskyi M."/>
            <person name="Schulze L."/>
            <person name="Schuelke M."/>
            <person name="Judkewitz B."/>
        </authorList>
    </citation>
    <scope>NUCLEOTIDE SEQUENCE [LARGE SCALE GENOMIC DNA]</scope>
    <source>
        <strain evidence="23 24">Bolton</strain>
    </source>
</reference>
<dbReference type="InterPro" id="IPR051561">
    <property type="entry name" value="FRAS1_ECM"/>
</dbReference>
<dbReference type="CDD" id="cd00037">
    <property type="entry name" value="CLECT"/>
    <property type="match status" value="1"/>
</dbReference>
<feature type="repeat" description="CSPG" evidence="19">
    <location>
        <begin position="636"/>
        <end position="747"/>
    </location>
</feature>
<evidence type="ECO:0000256" key="17">
    <source>
        <dbReference type="ARBA" id="ARBA00074560"/>
    </source>
</evidence>
<keyword evidence="6" id="KW-0479">Metal-binding</keyword>
<dbReference type="GO" id="GO:0007154">
    <property type="term" value="P:cell communication"/>
    <property type="evidence" value="ECO:0007669"/>
    <property type="project" value="InterPro"/>
</dbReference>
<evidence type="ECO:0000256" key="14">
    <source>
        <dbReference type="ARBA" id="ARBA00023180"/>
    </source>
</evidence>
<keyword evidence="8" id="KW-0430">Lectin</keyword>